<dbReference type="Gene3D" id="1.10.10.60">
    <property type="entry name" value="Homeodomain-like"/>
    <property type="match status" value="1"/>
</dbReference>
<organism evidence="6 7">
    <name type="scientific">Novibacillus thermophilus</name>
    <dbReference type="NCBI Taxonomy" id="1471761"/>
    <lineage>
        <taxon>Bacteria</taxon>
        <taxon>Bacillati</taxon>
        <taxon>Bacillota</taxon>
        <taxon>Bacilli</taxon>
        <taxon>Bacillales</taxon>
        <taxon>Thermoactinomycetaceae</taxon>
        <taxon>Novibacillus</taxon>
    </lineage>
</organism>
<dbReference type="GO" id="GO:0045892">
    <property type="term" value="P:negative regulation of DNA-templated transcription"/>
    <property type="evidence" value="ECO:0007669"/>
    <property type="project" value="UniProtKB-ARBA"/>
</dbReference>
<gene>
    <name evidence="6" type="ORF">B0W44_03945</name>
</gene>
<dbReference type="FunFam" id="1.10.10.60:FF:000141">
    <property type="entry name" value="TetR family transcriptional regulator"/>
    <property type="match status" value="1"/>
</dbReference>
<feature type="domain" description="HTH tetR-type" evidence="5">
    <location>
        <begin position="5"/>
        <end position="65"/>
    </location>
</feature>
<keyword evidence="3" id="KW-0804">Transcription</keyword>
<dbReference type="InterPro" id="IPR009057">
    <property type="entry name" value="Homeodomain-like_sf"/>
</dbReference>
<proteinExistence type="predicted"/>
<dbReference type="GO" id="GO:0003677">
    <property type="term" value="F:DNA binding"/>
    <property type="evidence" value="ECO:0007669"/>
    <property type="project" value="UniProtKB-UniRule"/>
</dbReference>
<reference evidence="6 7" key="1">
    <citation type="journal article" date="2015" name="Int. J. Syst. Evol. Microbiol.">
        <title>Novibacillus thermophilus gen. nov., sp. nov., a Gram-staining-negative and moderately thermophilic member of the family Thermoactinomycetaceae.</title>
        <authorList>
            <person name="Yang G."/>
            <person name="Chen J."/>
            <person name="Zhou S."/>
        </authorList>
    </citation>
    <scope>NUCLEOTIDE SEQUENCE [LARGE SCALE GENOMIC DNA]</scope>
    <source>
        <strain evidence="6 7">SG-1</strain>
    </source>
</reference>
<dbReference type="EMBL" id="CP019699">
    <property type="protein sequence ID" value="AQS55051.1"/>
    <property type="molecule type" value="Genomic_DNA"/>
</dbReference>
<dbReference type="STRING" id="1471761.B0W44_03945"/>
<protein>
    <recommendedName>
        <fullName evidence="5">HTH tetR-type domain-containing protein</fullName>
    </recommendedName>
</protein>
<dbReference type="AlphaFoldDB" id="A0A1U9K4S6"/>
<dbReference type="PRINTS" id="PR00455">
    <property type="entry name" value="HTHTETR"/>
</dbReference>
<dbReference type="PANTHER" id="PTHR43479:SF11">
    <property type="entry name" value="ACREF_ENVCD OPERON REPRESSOR-RELATED"/>
    <property type="match status" value="1"/>
</dbReference>
<keyword evidence="2 4" id="KW-0238">DNA-binding</keyword>
<evidence type="ECO:0000313" key="7">
    <source>
        <dbReference type="Proteomes" id="UP000188603"/>
    </source>
</evidence>
<feature type="DNA-binding region" description="H-T-H motif" evidence="4">
    <location>
        <begin position="28"/>
        <end position="47"/>
    </location>
</feature>
<dbReference type="Gene3D" id="1.10.357.10">
    <property type="entry name" value="Tetracycline Repressor, domain 2"/>
    <property type="match status" value="1"/>
</dbReference>
<dbReference type="InterPro" id="IPR001647">
    <property type="entry name" value="HTH_TetR"/>
</dbReference>
<dbReference type="OrthoDB" id="9809994at2"/>
<keyword evidence="1" id="KW-0805">Transcription regulation</keyword>
<evidence type="ECO:0000256" key="2">
    <source>
        <dbReference type="ARBA" id="ARBA00023125"/>
    </source>
</evidence>
<evidence type="ECO:0000259" key="5">
    <source>
        <dbReference type="PROSITE" id="PS50977"/>
    </source>
</evidence>
<evidence type="ECO:0000313" key="6">
    <source>
        <dbReference type="EMBL" id="AQS55051.1"/>
    </source>
</evidence>
<dbReference type="Proteomes" id="UP000188603">
    <property type="component" value="Chromosome"/>
</dbReference>
<evidence type="ECO:0000256" key="3">
    <source>
        <dbReference type="ARBA" id="ARBA00023163"/>
    </source>
</evidence>
<sequence>MMRRSDKKARILTAAYDVFGEKGYYAAKMDDIAELADVAKGTLYLYYANKEELFHAVIEKLLQDYVCTYENILNEPVPFTEKLTSLLRYQMLFVRDRYDFAVMNLREGPFNEAFRQKVAEAIEKTGHQFSRLLQETHPKTVDKKKAYFSYLCFSRMGDGMLGDILSSGCRLSDDMLEERAQFAANLFVNGLKQVLTDDAL</sequence>
<dbReference type="InterPro" id="IPR050624">
    <property type="entry name" value="HTH-type_Tx_Regulator"/>
</dbReference>
<dbReference type="Pfam" id="PF00440">
    <property type="entry name" value="TetR_N"/>
    <property type="match status" value="1"/>
</dbReference>
<dbReference type="SUPFAM" id="SSF46689">
    <property type="entry name" value="Homeodomain-like"/>
    <property type="match status" value="1"/>
</dbReference>
<evidence type="ECO:0000256" key="4">
    <source>
        <dbReference type="PROSITE-ProRule" id="PRU00335"/>
    </source>
</evidence>
<evidence type="ECO:0000256" key="1">
    <source>
        <dbReference type="ARBA" id="ARBA00023015"/>
    </source>
</evidence>
<accession>A0A1U9K4S6</accession>
<dbReference type="KEGG" id="ntr:B0W44_03945"/>
<dbReference type="PROSITE" id="PS50977">
    <property type="entry name" value="HTH_TETR_2"/>
    <property type="match status" value="1"/>
</dbReference>
<keyword evidence="7" id="KW-1185">Reference proteome</keyword>
<dbReference type="PANTHER" id="PTHR43479">
    <property type="entry name" value="ACREF/ENVCD OPERON REPRESSOR-RELATED"/>
    <property type="match status" value="1"/>
</dbReference>
<name>A0A1U9K4S6_9BACL</name>